<reference evidence="6 7" key="1">
    <citation type="submission" date="2015-07" db="EMBL/GenBank/DDBJ databases">
        <title>Genome sequence of Leptolinea tardivitalis DSM 16556.</title>
        <authorList>
            <person name="Hemp J."/>
            <person name="Ward L.M."/>
            <person name="Pace L.A."/>
            <person name="Fischer W.W."/>
        </authorList>
    </citation>
    <scope>NUCLEOTIDE SEQUENCE [LARGE SCALE GENOMIC DNA]</scope>
    <source>
        <strain evidence="6 7">YMTK-2</strain>
    </source>
</reference>
<feature type="domain" description="Pyrimidine nucleoside phosphorylase C-terminal" evidence="5">
    <location>
        <begin position="358"/>
        <end position="432"/>
    </location>
</feature>
<evidence type="ECO:0000313" key="6">
    <source>
        <dbReference type="EMBL" id="KPL71699.1"/>
    </source>
</evidence>
<dbReference type="NCBIfam" id="NF004490">
    <property type="entry name" value="PRK05820.1"/>
    <property type="match status" value="1"/>
</dbReference>
<evidence type="ECO:0000256" key="2">
    <source>
        <dbReference type="ARBA" id="ARBA00011738"/>
    </source>
</evidence>
<dbReference type="RefSeq" id="WP_062420290.1">
    <property type="nucleotide sequence ID" value="NZ_BBYA01000001.1"/>
</dbReference>
<dbReference type="GO" id="GO:0006213">
    <property type="term" value="P:pyrimidine nucleoside metabolic process"/>
    <property type="evidence" value="ECO:0007669"/>
    <property type="project" value="InterPro"/>
</dbReference>
<dbReference type="PANTHER" id="PTHR10515:SF0">
    <property type="entry name" value="THYMIDINE PHOSPHORYLASE"/>
    <property type="match status" value="1"/>
</dbReference>
<dbReference type="InterPro" id="IPR013102">
    <property type="entry name" value="PYNP_C"/>
</dbReference>
<dbReference type="InterPro" id="IPR000053">
    <property type="entry name" value="Thymidine/pyrmidine_PPase"/>
</dbReference>
<dbReference type="GO" id="GO:0005829">
    <property type="term" value="C:cytosol"/>
    <property type="evidence" value="ECO:0007669"/>
    <property type="project" value="TreeGrafter"/>
</dbReference>
<name>A0A0P6XAP9_9CHLR</name>
<accession>A0A0P6XAP9</accession>
<dbReference type="InterPro" id="IPR017459">
    <property type="entry name" value="Glycosyl_Trfase_fam3_N_dom"/>
</dbReference>
<dbReference type="InterPro" id="IPR035902">
    <property type="entry name" value="Nuc_phospho_transferase"/>
</dbReference>
<dbReference type="InterPro" id="IPR018090">
    <property type="entry name" value="Pyrmidine_PPas_bac/euk"/>
</dbReference>
<dbReference type="GO" id="GO:0006206">
    <property type="term" value="P:pyrimidine nucleobase metabolic process"/>
    <property type="evidence" value="ECO:0007669"/>
    <property type="project" value="InterPro"/>
</dbReference>
<protein>
    <submittedName>
        <fullName evidence="6">Thymidine phosphorylase</fullName>
        <ecNumber evidence="6">2.4.2.4</ecNumber>
    </submittedName>
</protein>
<evidence type="ECO:0000256" key="3">
    <source>
        <dbReference type="ARBA" id="ARBA00022676"/>
    </source>
</evidence>
<dbReference type="Gene3D" id="3.90.1170.30">
    <property type="entry name" value="Pyrimidine nucleoside phosphorylase-like, C-terminal domain"/>
    <property type="match status" value="1"/>
</dbReference>
<dbReference type="EC" id="2.4.2.4" evidence="6"/>
<dbReference type="STRING" id="229920.ADM99_09550"/>
<comment type="similarity">
    <text evidence="1">Belongs to the thymidine/pyrimidine-nucleoside phosphorylase family.</text>
</comment>
<dbReference type="PANTHER" id="PTHR10515">
    <property type="entry name" value="THYMIDINE PHOSPHORYLASE"/>
    <property type="match status" value="1"/>
</dbReference>
<dbReference type="SUPFAM" id="SSF52418">
    <property type="entry name" value="Nucleoside phosphorylase/phosphoribosyltransferase catalytic domain"/>
    <property type="match status" value="1"/>
</dbReference>
<dbReference type="SMART" id="SM00941">
    <property type="entry name" value="PYNP_C"/>
    <property type="match status" value="1"/>
</dbReference>
<dbReference type="Pfam" id="PF02885">
    <property type="entry name" value="Glycos_trans_3N"/>
    <property type="match status" value="1"/>
</dbReference>
<organism evidence="6 7">
    <name type="scientific">Leptolinea tardivitalis</name>
    <dbReference type="NCBI Taxonomy" id="229920"/>
    <lineage>
        <taxon>Bacteria</taxon>
        <taxon>Bacillati</taxon>
        <taxon>Chloroflexota</taxon>
        <taxon>Anaerolineae</taxon>
        <taxon>Anaerolineales</taxon>
        <taxon>Anaerolineaceae</taxon>
        <taxon>Leptolinea</taxon>
    </lineage>
</organism>
<evidence type="ECO:0000256" key="1">
    <source>
        <dbReference type="ARBA" id="ARBA00006915"/>
    </source>
</evidence>
<dbReference type="GO" id="GO:0004645">
    <property type="term" value="F:1,4-alpha-oligoglucan phosphorylase activity"/>
    <property type="evidence" value="ECO:0007669"/>
    <property type="project" value="InterPro"/>
</dbReference>
<keyword evidence="3 6" id="KW-0328">Glycosyltransferase</keyword>
<dbReference type="PIRSF" id="PIRSF000478">
    <property type="entry name" value="TP_PyNP"/>
    <property type="match status" value="1"/>
</dbReference>
<dbReference type="InterPro" id="IPR036320">
    <property type="entry name" value="Glycosyl_Trfase_fam3_N_dom_sf"/>
</dbReference>
<dbReference type="SUPFAM" id="SSF47648">
    <property type="entry name" value="Nucleoside phosphorylase/phosphoribosyltransferase N-terminal domain"/>
    <property type="match status" value="1"/>
</dbReference>
<dbReference type="InterPro" id="IPR036566">
    <property type="entry name" value="PYNP-like_C_sf"/>
</dbReference>
<dbReference type="Gene3D" id="1.20.970.10">
    <property type="entry name" value="Transferase, Pyrimidine Nucleoside Phosphorylase, Chain C"/>
    <property type="match status" value="1"/>
</dbReference>
<sequence length="447" mass="47223">MNPTQSDQSPHRPLRAVDIIIKKRDGLSLSKEEIDFFIKGYTAGEIPDYQASALLMAILLRGMTDQEATDLTMAMAHSGEILDLSPILGNAVDKHSTGGVGDKTTLVVEPVVATCGLKVAKMSGRGLGFSGGTLDKLESIPGYRVNLSRQEFLDQVSRIGIVLSGQSADLAPADGKLYALRDVTGTVPSIPLIASSIMSKKIAAGAHTIVLDVKTGNGAFMETLDDARKLARLMVSIGRLSGRKVIALLSDMNQPLGCAVGNALELAEAIDTLHGGGPHDFREHCLEAAGYLLVASGKSASLAEAKSMAARALSDDSAFEKFRLLVQAQGGDIRVVDDPSLLPKAAVIETIRAEQAGWISGIHARVIGETVITLGGGRARKTDSIDHSVGVVVHVKVGDQVEAGQPLVTIHAKNQADLGIAKDRILSAISWSDRKTESLPLFYGVIE</sequence>
<dbReference type="Gene3D" id="3.40.1030.10">
    <property type="entry name" value="Nucleoside phosphorylase/phosphoribosyltransferase catalytic domain"/>
    <property type="match status" value="1"/>
</dbReference>
<dbReference type="NCBIfam" id="TIGR02644">
    <property type="entry name" value="Y_phosphoryl"/>
    <property type="match status" value="1"/>
</dbReference>
<dbReference type="GO" id="GO:0009032">
    <property type="term" value="F:thymidine phosphorylase activity"/>
    <property type="evidence" value="ECO:0007669"/>
    <property type="project" value="UniProtKB-EC"/>
</dbReference>
<keyword evidence="4 6" id="KW-0808">Transferase</keyword>
<dbReference type="InterPro" id="IPR000312">
    <property type="entry name" value="Glycosyl_Trfase_fam3"/>
</dbReference>
<evidence type="ECO:0000313" key="7">
    <source>
        <dbReference type="Proteomes" id="UP000050430"/>
    </source>
</evidence>
<dbReference type="EMBL" id="LGCK01000010">
    <property type="protein sequence ID" value="KPL71699.1"/>
    <property type="molecule type" value="Genomic_DNA"/>
</dbReference>
<proteinExistence type="inferred from homology"/>
<comment type="subunit">
    <text evidence="2">Homodimer.</text>
</comment>
<evidence type="ECO:0000259" key="5">
    <source>
        <dbReference type="SMART" id="SM00941"/>
    </source>
</evidence>
<dbReference type="SUPFAM" id="SSF54680">
    <property type="entry name" value="Pyrimidine nucleoside phosphorylase C-terminal domain"/>
    <property type="match status" value="1"/>
</dbReference>
<evidence type="ECO:0000256" key="4">
    <source>
        <dbReference type="ARBA" id="ARBA00022679"/>
    </source>
</evidence>
<dbReference type="FunFam" id="3.40.1030.10:FF:000003">
    <property type="entry name" value="Pyrimidine-nucleoside phosphorylase"/>
    <property type="match status" value="1"/>
</dbReference>
<dbReference type="Pfam" id="PF07831">
    <property type="entry name" value="PYNP_C"/>
    <property type="match status" value="1"/>
</dbReference>
<dbReference type="Pfam" id="PF00591">
    <property type="entry name" value="Glycos_transf_3"/>
    <property type="match status" value="1"/>
</dbReference>
<dbReference type="AlphaFoldDB" id="A0A0P6XAP9"/>
<dbReference type="PATRIC" id="fig|229920.5.peg.1818"/>
<comment type="caution">
    <text evidence="6">The sequence shown here is derived from an EMBL/GenBank/DDBJ whole genome shotgun (WGS) entry which is preliminary data.</text>
</comment>
<gene>
    <name evidence="6" type="primary">deoA</name>
    <name evidence="6" type="ORF">ADM99_09550</name>
</gene>
<keyword evidence="7" id="KW-1185">Reference proteome</keyword>
<dbReference type="Proteomes" id="UP000050430">
    <property type="component" value="Unassembled WGS sequence"/>
</dbReference>
<dbReference type="OrthoDB" id="9763887at2"/>